<sequence>MGVDRFAERKIDASVAGRAKHWTRDPSSPGAYGQSIRANRKSFRRIIGVVDPRRPATMERLGDDDRPALVAEYDTCRIQQVRWPVLEGVHGEGLLLETAGERLAMSPSCPTRTRRRSNWRA</sequence>
<protein>
    <submittedName>
        <fullName evidence="1">Uncharacterized protein</fullName>
    </submittedName>
</protein>
<proteinExistence type="predicted"/>
<dbReference type="Proteomes" id="UP000317835">
    <property type="component" value="Plasmid pElP_1"/>
</dbReference>
<accession>A0A518HE44</accession>
<dbReference type="RefSeq" id="WP_145279278.1">
    <property type="nucleotide sequence ID" value="NZ_CP036427.1"/>
</dbReference>
<evidence type="ECO:0000313" key="1">
    <source>
        <dbReference type="EMBL" id="QDV39117.1"/>
    </source>
</evidence>
<geneLocation type="plasmid" evidence="2">
    <name>pelp_1</name>
</geneLocation>
<organism evidence="1 2">
    <name type="scientific">Tautonia plasticadhaerens</name>
    <dbReference type="NCBI Taxonomy" id="2527974"/>
    <lineage>
        <taxon>Bacteria</taxon>
        <taxon>Pseudomonadati</taxon>
        <taxon>Planctomycetota</taxon>
        <taxon>Planctomycetia</taxon>
        <taxon>Isosphaerales</taxon>
        <taxon>Isosphaeraceae</taxon>
        <taxon>Tautonia</taxon>
    </lineage>
</organism>
<dbReference type="KEGG" id="tpla:ElP_70810"/>
<dbReference type="OrthoDB" id="94781at203682"/>
<name>A0A518HE44_9BACT</name>
<keyword evidence="2" id="KW-1185">Reference proteome</keyword>
<evidence type="ECO:0000313" key="2">
    <source>
        <dbReference type="Proteomes" id="UP000317835"/>
    </source>
</evidence>
<gene>
    <name evidence="1" type="ORF">ElP_70810</name>
</gene>
<keyword evidence="1" id="KW-0614">Plasmid</keyword>
<reference evidence="1 2" key="1">
    <citation type="submission" date="2019-02" db="EMBL/GenBank/DDBJ databases">
        <title>Deep-cultivation of Planctomycetes and their phenomic and genomic characterization uncovers novel biology.</title>
        <authorList>
            <person name="Wiegand S."/>
            <person name="Jogler M."/>
            <person name="Boedeker C."/>
            <person name="Pinto D."/>
            <person name="Vollmers J."/>
            <person name="Rivas-Marin E."/>
            <person name="Kohn T."/>
            <person name="Peeters S.H."/>
            <person name="Heuer A."/>
            <person name="Rast P."/>
            <person name="Oberbeckmann S."/>
            <person name="Bunk B."/>
            <person name="Jeske O."/>
            <person name="Meyerdierks A."/>
            <person name="Storesund J.E."/>
            <person name="Kallscheuer N."/>
            <person name="Luecker S."/>
            <person name="Lage O.M."/>
            <person name="Pohl T."/>
            <person name="Merkel B.J."/>
            <person name="Hornburger P."/>
            <person name="Mueller R.-W."/>
            <person name="Bruemmer F."/>
            <person name="Labrenz M."/>
            <person name="Spormann A.M."/>
            <person name="Op den Camp H."/>
            <person name="Overmann J."/>
            <person name="Amann R."/>
            <person name="Jetten M.S.M."/>
            <person name="Mascher T."/>
            <person name="Medema M.H."/>
            <person name="Devos D.P."/>
            <person name="Kaster A.-K."/>
            <person name="Ovreas L."/>
            <person name="Rohde M."/>
            <person name="Galperin M.Y."/>
            <person name="Jogler C."/>
        </authorList>
    </citation>
    <scope>NUCLEOTIDE SEQUENCE [LARGE SCALE GENOMIC DNA]</scope>
    <source>
        <strain evidence="1 2">ElP</strain>
        <plasmid evidence="2">pelp_1</plasmid>
    </source>
</reference>
<dbReference type="EMBL" id="CP036427">
    <property type="protein sequence ID" value="QDV39117.1"/>
    <property type="molecule type" value="Genomic_DNA"/>
</dbReference>
<dbReference type="AlphaFoldDB" id="A0A518HE44"/>